<reference evidence="1 2" key="1">
    <citation type="submission" date="2020-02" db="EMBL/GenBank/DDBJ databases">
        <title>Draft genome sequence of Haematococcus lacustris strain NIES-144.</title>
        <authorList>
            <person name="Morimoto D."/>
            <person name="Nakagawa S."/>
            <person name="Yoshida T."/>
            <person name="Sawayama S."/>
        </authorList>
    </citation>
    <scope>NUCLEOTIDE SEQUENCE [LARGE SCALE GENOMIC DNA]</scope>
    <source>
        <strain evidence="1 2">NIES-144</strain>
    </source>
</reference>
<proteinExistence type="predicted"/>
<comment type="caution">
    <text evidence="1">The sequence shown here is derived from an EMBL/GenBank/DDBJ whole genome shotgun (WGS) entry which is preliminary data.</text>
</comment>
<sequence length="86" mass="9641">MTYGARYTGRPSIHHHVMSLTARTSSLYINMEMLDTTQCVTCHNAPGYSACLQRNTLLSTDTSHHVIEHVEDHIRPQPPAGDSQSY</sequence>
<name>A0A699ZC10_HAELA</name>
<dbReference type="AlphaFoldDB" id="A0A699ZC10"/>
<gene>
    <name evidence="1" type="ORF">HaLaN_12854</name>
</gene>
<organism evidence="1 2">
    <name type="scientific">Haematococcus lacustris</name>
    <name type="common">Green alga</name>
    <name type="synonym">Haematococcus pluvialis</name>
    <dbReference type="NCBI Taxonomy" id="44745"/>
    <lineage>
        <taxon>Eukaryota</taxon>
        <taxon>Viridiplantae</taxon>
        <taxon>Chlorophyta</taxon>
        <taxon>core chlorophytes</taxon>
        <taxon>Chlorophyceae</taxon>
        <taxon>CS clade</taxon>
        <taxon>Chlamydomonadales</taxon>
        <taxon>Haematococcaceae</taxon>
        <taxon>Haematococcus</taxon>
    </lineage>
</organism>
<protein>
    <submittedName>
        <fullName evidence="1">Uncharacterized protein</fullName>
    </submittedName>
</protein>
<evidence type="ECO:0000313" key="1">
    <source>
        <dbReference type="EMBL" id="GFH16434.1"/>
    </source>
</evidence>
<dbReference type="EMBL" id="BLLF01000997">
    <property type="protein sequence ID" value="GFH16434.1"/>
    <property type="molecule type" value="Genomic_DNA"/>
</dbReference>
<evidence type="ECO:0000313" key="2">
    <source>
        <dbReference type="Proteomes" id="UP000485058"/>
    </source>
</evidence>
<keyword evidence="2" id="KW-1185">Reference proteome</keyword>
<accession>A0A699ZC10</accession>
<dbReference type="Proteomes" id="UP000485058">
    <property type="component" value="Unassembled WGS sequence"/>
</dbReference>